<accession>A0A139N090</accession>
<dbReference type="PATRIC" id="fig|45634.12.peg.1524"/>
<sequence length="286" mass="33383">MRKQRKLIAVGLIATSVILLITACSANNNQKNVTDEGNKIEKSIDSTKKYTKSQSEIIERHRKKYYFDGAEYYYTRAVSEANENKDSIHLSYDNLDKKLRGLKVEIGSYDSSTKRLAITVTNKYSETLIGTKNQLNDDRYKNFIITIRGYDKKRLEKKQAGTDSYLYASNETGQLLSFQPSEDLKSGESKTYHILMPYYAFSQHNSKVDTENEQYKNKQFDDEYSYNEQFTMLNLVYETLPDEPLTYNSLDNYDNSFIFPQLVFKTYPKEAFVSDKQIIEVYKLKF</sequence>
<dbReference type="Proteomes" id="UP000070377">
    <property type="component" value="Unassembled WGS sequence"/>
</dbReference>
<protein>
    <recommendedName>
        <fullName evidence="4">Lipoprotein</fullName>
    </recommendedName>
</protein>
<gene>
    <name evidence="2" type="ORF">SCRDD08_01457</name>
</gene>
<feature type="signal peptide" evidence="1">
    <location>
        <begin position="1"/>
        <end position="26"/>
    </location>
</feature>
<dbReference type="RefSeq" id="WP_061423032.1">
    <property type="nucleotide sequence ID" value="NZ_KQ969062.1"/>
</dbReference>
<evidence type="ECO:0000256" key="1">
    <source>
        <dbReference type="SAM" id="SignalP"/>
    </source>
</evidence>
<comment type="caution">
    <text evidence="2">The sequence shown here is derived from an EMBL/GenBank/DDBJ whole genome shotgun (WGS) entry which is preliminary data.</text>
</comment>
<evidence type="ECO:0000313" key="3">
    <source>
        <dbReference type="Proteomes" id="UP000070377"/>
    </source>
</evidence>
<evidence type="ECO:0008006" key="4">
    <source>
        <dbReference type="Google" id="ProtNLM"/>
    </source>
</evidence>
<dbReference type="EMBL" id="LQRD01000055">
    <property type="protein sequence ID" value="KXT69227.1"/>
    <property type="molecule type" value="Genomic_DNA"/>
</dbReference>
<name>A0A139N090_STRCR</name>
<feature type="chain" id="PRO_5038784293" description="Lipoprotein" evidence="1">
    <location>
        <begin position="27"/>
        <end position="286"/>
    </location>
</feature>
<dbReference type="AlphaFoldDB" id="A0A139N090"/>
<dbReference type="PROSITE" id="PS51257">
    <property type="entry name" value="PROKAR_LIPOPROTEIN"/>
    <property type="match status" value="1"/>
</dbReference>
<reference evidence="2 3" key="1">
    <citation type="submission" date="2016-01" db="EMBL/GenBank/DDBJ databases">
        <title>Highly variable Streptococcus oralis are common among viridans streptococci isolated from primates.</title>
        <authorList>
            <person name="Denapaite D."/>
            <person name="Rieger M."/>
            <person name="Koendgen S."/>
            <person name="Brueckner R."/>
            <person name="Ochigava I."/>
            <person name="Kappeler P."/>
            <person name="Maetz-Rensing K."/>
            <person name="Leendertz F."/>
            <person name="Hakenbeck R."/>
        </authorList>
    </citation>
    <scope>NUCLEOTIDE SEQUENCE [LARGE SCALE GENOMIC DNA]</scope>
    <source>
        <strain evidence="2 3">DD08</strain>
    </source>
</reference>
<organism evidence="2 3">
    <name type="scientific">Streptococcus cristatus</name>
    <dbReference type="NCBI Taxonomy" id="45634"/>
    <lineage>
        <taxon>Bacteria</taxon>
        <taxon>Bacillati</taxon>
        <taxon>Bacillota</taxon>
        <taxon>Bacilli</taxon>
        <taxon>Lactobacillales</taxon>
        <taxon>Streptococcaceae</taxon>
        <taxon>Streptococcus</taxon>
    </lineage>
</organism>
<evidence type="ECO:0000313" key="2">
    <source>
        <dbReference type="EMBL" id="KXT69227.1"/>
    </source>
</evidence>
<proteinExistence type="predicted"/>
<keyword evidence="1" id="KW-0732">Signal</keyword>